<keyword evidence="5" id="KW-0597">Phosphoprotein</keyword>
<sequence length="646" mass="73837">MSENKNRSLSRRCGKCAKSPWRRLRRLLRKSQARKPVARRPSAEVVFLRRPKDPFRSPICKVEMHSGMVSSPEFSMDYMDSPAQSPSTVSTQSPAGAAAAVDSLFVAKHNASAELYQMFKESVDLLLSGKVIIQEQALLLNKILGLAAEMLAVFEDEKQYLLGDVLCSWAVKQQKLSIGSMWTQAYNYRDLDTIHHQFEYFGELLEQTMSGVTYLIERYPEHGLHELYMKFHHITHYFLYYSVIVSKQPPSVVVKCGEAENHRRSRFWFDTEIRVLGGSAFGIDTTNDGVEVKCFLITDETAKQLLKNAYHPFGNEEFLISPPTANFQKKNNHMKAKFDDMRVAKKDTLRRDSVATKRYCLCYDIHLRGKHGIELIGKKVSLPFAVLVGPKTDVEAKLFLERSFADLVRKPLSEIPATVSYDEMATAIEMKFQAIAETPQKSNEIIPVIQPRMFTNQTKHHLVSRLKPNPASQIPLENFMKHPVAEEYTVKKSGSNDGEWKLVPFYEWYFKIAEVVNKYLYAMWSNGLIYGFCGKDEAEHLLRGCSRSTLLIRFSDIEYGKIKITVRDKSGVIRHHWYDHSDLNGRGLAKELLANPKFSEVECIYPNINMEVALGGRQKPVDTRKPRFLQPTPIYFDNQGAATSAF</sequence>
<keyword evidence="14" id="KW-1185">Reference proteome</keyword>
<organism evidence="14 15">
    <name type="scientific">Steinernema glaseri</name>
    <dbReference type="NCBI Taxonomy" id="37863"/>
    <lineage>
        <taxon>Eukaryota</taxon>
        <taxon>Metazoa</taxon>
        <taxon>Ecdysozoa</taxon>
        <taxon>Nematoda</taxon>
        <taxon>Chromadorea</taxon>
        <taxon>Rhabditida</taxon>
        <taxon>Tylenchina</taxon>
        <taxon>Panagrolaimomorpha</taxon>
        <taxon>Strongyloidoidea</taxon>
        <taxon>Steinernematidae</taxon>
        <taxon>Steinernema</taxon>
    </lineage>
</organism>
<dbReference type="WBParaSite" id="L893_g1253.t1">
    <property type="protein sequence ID" value="L893_g1253.t1"/>
    <property type="gene ID" value="L893_g1253"/>
</dbReference>
<dbReference type="GO" id="GO:0005634">
    <property type="term" value="C:nucleus"/>
    <property type="evidence" value="ECO:0007669"/>
    <property type="project" value="UniProtKB-SubCell"/>
</dbReference>
<evidence type="ECO:0000259" key="13">
    <source>
        <dbReference type="PROSITE" id="PS50001"/>
    </source>
</evidence>
<comment type="similarity">
    <text evidence="3">Belongs to the transcription factor STAT family.</text>
</comment>
<evidence type="ECO:0000313" key="15">
    <source>
        <dbReference type="WBParaSite" id="L893_g1253.t1"/>
    </source>
</evidence>
<dbReference type="PANTHER" id="PTHR11801">
    <property type="entry name" value="SIGNAL TRANSDUCER AND ACTIVATOR OF TRANSCRIPTION"/>
    <property type="match status" value="1"/>
</dbReference>
<dbReference type="GO" id="GO:0007165">
    <property type="term" value="P:signal transduction"/>
    <property type="evidence" value="ECO:0007669"/>
    <property type="project" value="InterPro"/>
</dbReference>
<dbReference type="Gene3D" id="2.60.40.630">
    <property type="entry name" value="STAT transcription factor, DNA-binding domain"/>
    <property type="match status" value="1"/>
</dbReference>
<dbReference type="Pfam" id="PF24629">
    <property type="entry name" value="STATB_N"/>
    <property type="match status" value="1"/>
</dbReference>
<reference evidence="15" key="1">
    <citation type="submission" date="2016-11" db="UniProtKB">
        <authorList>
            <consortium name="WormBaseParasite"/>
        </authorList>
    </citation>
    <scope>IDENTIFICATION</scope>
</reference>
<dbReference type="InterPro" id="IPR008967">
    <property type="entry name" value="p53-like_TF_DNA-bd_sf"/>
</dbReference>
<keyword evidence="11" id="KW-0539">Nucleus</keyword>
<keyword evidence="9" id="KW-0010">Activator</keyword>
<evidence type="ECO:0000256" key="11">
    <source>
        <dbReference type="ARBA" id="ARBA00023242"/>
    </source>
</evidence>
<evidence type="ECO:0000256" key="2">
    <source>
        <dbReference type="ARBA" id="ARBA00004496"/>
    </source>
</evidence>
<protein>
    <submittedName>
        <fullName evidence="15">SH2 domain-containing protein</fullName>
    </submittedName>
</protein>
<dbReference type="InterPro" id="IPR057515">
    <property type="entry name" value="STATB_N"/>
</dbReference>
<evidence type="ECO:0000256" key="1">
    <source>
        <dbReference type="ARBA" id="ARBA00004123"/>
    </source>
</evidence>
<keyword evidence="6 12" id="KW-0727">SH2 domain</keyword>
<keyword evidence="4" id="KW-0963">Cytoplasm</keyword>
<dbReference type="CDD" id="cd09919">
    <property type="entry name" value="SH2_STAT_family"/>
    <property type="match status" value="1"/>
</dbReference>
<proteinExistence type="inferred from homology"/>
<dbReference type="InterPro" id="IPR036860">
    <property type="entry name" value="SH2_dom_sf"/>
</dbReference>
<accession>A0A1I7Y4Y9</accession>
<dbReference type="GO" id="GO:0003677">
    <property type="term" value="F:DNA binding"/>
    <property type="evidence" value="ECO:0007669"/>
    <property type="project" value="UniProtKB-KW"/>
</dbReference>
<dbReference type="Gene3D" id="3.30.505.10">
    <property type="entry name" value="SH2 domain"/>
    <property type="match status" value="1"/>
</dbReference>
<evidence type="ECO:0000256" key="9">
    <source>
        <dbReference type="ARBA" id="ARBA00023159"/>
    </source>
</evidence>
<dbReference type="InterPro" id="IPR001217">
    <property type="entry name" value="STAT"/>
</dbReference>
<keyword evidence="10" id="KW-0804">Transcription</keyword>
<evidence type="ECO:0000313" key="14">
    <source>
        <dbReference type="Proteomes" id="UP000095287"/>
    </source>
</evidence>
<evidence type="ECO:0000256" key="12">
    <source>
        <dbReference type="PROSITE-ProRule" id="PRU00191"/>
    </source>
</evidence>
<evidence type="ECO:0000256" key="4">
    <source>
        <dbReference type="ARBA" id="ARBA00022490"/>
    </source>
</evidence>
<dbReference type="GO" id="GO:0005737">
    <property type="term" value="C:cytoplasm"/>
    <property type="evidence" value="ECO:0007669"/>
    <property type="project" value="UniProtKB-SubCell"/>
</dbReference>
<feature type="domain" description="SH2" evidence="13">
    <location>
        <begin position="524"/>
        <end position="598"/>
    </location>
</feature>
<dbReference type="SUPFAM" id="SSF55550">
    <property type="entry name" value="SH2 domain"/>
    <property type="match status" value="1"/>
</dbReference>
<dbReference type="InterPro" id="IPR012345">
    <property type="entry name" value="STAT_TF_DNA-bd_N"/>
</dbReference>
<name>A0A1I7Y4Y9_9BILA</name>
<dbReference type="Proteomes" id="UP000095287">
    <property type="component" value="Unplaced"/>
</dbReference>
<evidence type="ECO:0000256" key="7">
    <source>
        <dbReference type="ARBA" id="ARBA00023015"/>
    </source>
</evidence>
<keyword evidence="8" id="KW-0238">DNA-binding</keyword>
<comment type="subcellular location">
    <subcellularLocation>
        <location evidence="2">Cytoplasm</location>
    </subcellularLocation>
    <subcellularLocation>
        <location evidence="1">Nucleus</location>
    </subcellularLocation>
</comment>
<dbReference type="InterPro" id="IPR000980">
    <property type="entry name" value="SH2"/>
</dbReference>
<evidence type="ECO:0000256" key="10">
    <source>
        <dbReference type="ARBA" id="ARBA00023163"/>
    </source>
</evidence>
<dbReference type="Gene3D" id="1.10.238.10">
    <property type="entry name" value="EF-hand"/>
    <property type="match status" value="1"/>
</dbReference>
<evidence type="ECO:0000256" key="5">
    <source>
        <dbReference type="ARBA" id="ARBA00022553"/>
    </source>
</evidence>
<evidence type="ECO:0000256" key="8">
    <source>
        <dbReference type="ARBA" id="ARBA00023125"/>
    </source>
</evidence>
<evidence type="ECO:0000256" key="6">
    <source>
        <dbReference type="ARBA" id="ARBA00022999"/>
    </source>
</evidence>
<evidence type="ECO:0000256" key="3">
    <source>
        <dbReference type="ARBA" id="ARBA00005586"/>
    </source>
</evidence>
<dbReference type="GO" id="GO:0003700">
    <property type="term" value="F:DNA-binding transcription factor activity"/>
    <property type="evidence" value="ECO:0007669"/>
    <property type="project" value="InterPro"/>
</dbReference>
<dbReference type="PROSITE" id="PS50001">
    <property type="entry name" value="SH2"/>
    <property type="match status" value="1"/>
</dbReference>
<dbReference type="SUPFAM" id="SSF49417">
    <property type="entry name" value="p53-like transcription factors"/>
    <property type="match status" value="1"/>
</dbReference>
<keyword evidence="7" id="KW-0805">Transcription regulation</keyword>
<dbReference type="FunFam" id="2.60.40.630:FF:000006">
    <property type="entry name" value="Signal transducer and activator of transcription b"/>
    <property type="match status" value="1"/>
</dbReference>
<dbReference type="AlphaFoldDB" id="A0A1I7Y4Y9"/>